<dbReference type="EMBL" id="LR590463">
    <property type="protein sequence ID" value="VTP64442.1"/>
    <property type="molecule type" value="Genomic_DNA"/>
</dbReference>
<evidence type="ECO:0000256" key="9">
    <source>
        <dbReference type="ARBA" id="ARBA00032474"/>
    </source>
</evidence>
<dbReference type="InterPro" id="IPR003448">
    <property type="entry name" value="Mopterin_biosynth_MoaE"/>
</dbReference>
<comment type="pathway">
    <text evidence="1">Cofactor biosynthesis; molybdopterin biosynthesis.</text>
</comment>
<accession>A0A4U9HJV8</accession>
<dbReference type="Proteomes" id="UP000307968">
    <property type="component" value="Chromosome"/>
</dbReference>
<name>A0A4U9HJV8_SERRU</name>
<comment type="catalytic activity">
    <reaction evidence="10">
        <text>2 [molybdopterin-synthase sulfur-carrier protein]-C-terminal-Gly-aminoethanethioate + cyclic pyranopterin phosphate + H2O = molybdopterin + 2 [molybdopterin-synthase sulfur-carrier protein]-C-terminal Gly-Gly + 2 H(+)</text>
        <dbReference type="Rhea" id="RHEA:26333"/>
        <dbReference type="Rhea" id="RHEA-COMP:12202"/>
        <dbReference type="Rhea" id="RHEA-COMP:19907"/>
        <dbReference type="ChEBI" id="CHEBI:15377"/>
        <dbReference type="ChEBI" id="CHEBI:15378"/>
        <dbReference type="ChEBI" id="CHEBI:58698"/>
        <dbReference type="ChEBI" id="CHEBI:59648"/>
        <dbReference type="ChEBI" id="CHEBI:90778"/>
        <dbReference type="ChEBI" id="CHEBI:232372"/>
        <dbReference type="EC" id="2.8.1.12"/>
    </reaction>
</comment>
<evidence type="ECO:0000256" key="5">
    <source>
        <dbReference type="ARBA" id="ARBA00026066"/>
    </source>
</evidence>
<evidence type="ECO:0000313" key="11">
    <source>
        <dbReference type="EMBL" id="VTP64442.1"/>
    </source>
</evidence>
<reference evidence="11 12" key="1">
    <citation type="submission" date="2019-05" db="EMBL/GenBank/DDBJ databases">
        <authorList>
            <consortium name="Pathogen Informatics"/>
        </authorList>
    </citation>
    <scope>NUCLEOTIDE SEQUENCE [LARGE SCALE GENOMIC DNA]</scope>
    <source>
        <strain evidence="11 12">NCTC12971</strain>
    </source>
</reference>
<comment type="subunit">
    <text evidence="5">Heterotetramer of 2 MoaD subunits and 2 MoaE subunits. Also stable as homodimer. The enzyme changes between these two forms during catalysis.</text>
</comment>
<comment type="similarity">
    <text evidence="2">Belongs to the MoaE family.</text>
</comment>
<dbReference type="Gene3D" id="3.90.1170.40">
    <property type="entry name" value="Molybdopterin biosynthesis MoaE subunit"/>
    <property type="match status" value="1"/>
</dbReference>
<evidence type="ECO:0000256" key="3">
    <source>
        <dbReference type="ARBA" id="ARBA00011950"/>
    </source>
</evidence>
<dbReference type="GO" id="GO:0006777">
    <property type="term" value="P:Mo-molybdopterin cofactor biosynthetic process"/>
    <property type="evidence" value="ECO:0007669"/>
    <property type="project" value="InterPro"/>
</dbReference>
<evidence type="ECO:0000256" key="1">
    <source>
        <dbReference type="ARBA" id="ARBA00005046"/>
    </source>
</evidence>
<dbReference type="SUPFAM" id="SSF54690">
    <property type="entry name" value="Molybdopterin synthase subunit MoaE"/>
    <property type="match status" value="1"/>
</dbReference>
<protein>
    <recommendedName>
        <fullName evidence="4">Molybdopterin synthase catalytic subunit</fullName>
        <ecNumber evidence="3">2.8.1.12</ecNumber>
    </recommendedName>
    <alternativeName>
        <fullName evidence="8">MPT synthase subunit 2</fullName>
    </alternativeName>
    <alternativeName>
        <fullName evidence="6">Molybdenum cofactor biosynthesis protein E</fullName>
    </alternativeName>
    <alternativeName>
        <fullName evidence="7">Molybdopterin-converting factor large subunit</fullName>
    </alternativeName>
    <alternativeName>
        <fullName evidence="9">Molybdopterin-converting factor subunit 2</fullName>
    </alternativeName>
</protein>
<proteinExistence type="inferred from homology"/>
<evidence type="ECO:0000256" key="8">
    <source>
        <dbReference type="ARBA" id="ARBA00030781"/>
    </source>
</evidence>
<evidence type="ECO:0000256" key="2">
    <source>
        <dbReference type="ARBA" id="ARBA00005426"/>
    </source>
</evidence>
<sequence>MVGAARFDLAQEHQWLSASDDDGAVVTFVGKVRSANLGSAVNALTLEHYPV</sequence>
<evidence type="ECO:0000256" key="10">
    <source>
        <dbReference type="ARBA" id="ARBA00049878"/>
    </source>
</evidence>
<organism evidence="11 12">
    <name type="scientific">Serratia rubidaea</name>
    <name type="common">Serratia marinorubra</name>
    <dbReference type="NCBI Taxonomy" id="61652"/>
    <lineage>
        <taxon>Bacteria</taxon>
        <taxon>Pseudomonadati</taxon>
        <taxon>Pseudomonadota</taxon>
        <taxon>Gammaproteobacteria</taxon>
        <taxon>Enterobacterales</taxon>
        <taxon>Yersiniaceae</taxon>
        <taxon>Serratia</taxon>
    </lineage>
</organism>
<evidence type="ECO:0000256" key="4">
    <source>
        <dbReference type="ARBA" id="ARBA00013858"/>
    </source>
</evidence>
<gene>
    <name evidence="11" type="primary">moaE_3</name>
    <name evidence="11" type="ORF">NCTC12971_03560</name>
</gene>
<dbReference type="InterPro" id="IPR036563">
    <property type="entry name" value="MoaE_sf"/>
</dbReference>
<evidence type="ECO:0000256" key="7">
    <source>
        <dbReference type="ARBA" id="ARBA00030407"/>
    </source>
</evidence>
<evidence type="ECO:0000313" key="12">
    <source>
        <dbReference type="Proteomes" id="UP000307968"/>
    </source>
</evidence>
<dbReference type="GO" id="GO:0030366">
    <property type="term" value="F:molybdopterin synthase activity"/>
    <property type="evidence" value="ECO:0007669"/>
    <property type="project" value="UniProtKB-EC"/>
</dbReference>
<evidence type="ECO:0000256" key="6">
    <source>
        <dbReference type="ARBA" id="ARBA00029745"/>
    </source>
</evidence>
<dbReference type="AlphaFoldDB" id="A0A4U9HJV8"/>
<dbReference type="EC" id="2.8.1.12" evidence="3"/>
<dbReference type="UniPathway" id="UPA00344"/>
<dbReference type="Pfam" id="PF02391">
    <property type="entry name" value="MoaE"/>
    <property type="match status" value="1"/>
</dbReference>
<keyword evidence="11" id="KW-0808">Transferase</keyword>